<gene>
    <name evidence="1" type="ORF">QJS35_23440</name>
</gene>
<dbReference type="Proteomes" id="UP001493487">
    <property type="component" value="Unassembled WGS sequence"/>
</dbReference>
<name>A0ABV1KZ58_9BACL</name>
<comment type="caution">
    <text evidence="1">The sequence shown here is derived from an EMBL/GenBank/DDBJ whole genome shotgun (WGS) entry which is preliminary data.</text>
</comment>
<evidence type="ECO:0000313" key="2">
    <source>
        <dbReference type="Proteomes" id="UP001493487"/>
    </source>
</evidence>
<sequence length="100" mass="11577">MMLNEAQRTVKRQLLTLDHSIMQTIGKYGHITIPGLVRLMPENRPRNTIYQRTKALTEWGYIEAVIGKKKNKIFRLSQRGVDDLEMCGATVRGRSYLQND</sequence>
<dbReference type="InterPro" id="IPR036390">
    <property type="entry name" value="WH_DNA-bd_sf"/>
</dbReference>
<keyword evidence="2" id="KW-1185">Reference proteome</keyword>
<proteinExistence type="predicted"/>
<dbReference type="RefSeq" id="WP_232187664.1">
    <property type="nucleotide sequence ID" value="NZ_JAIOAP010000014.1"/>
</dbReference>
<accession>A0ABV1KZ58</accession>
<protein>
    <submittedName>
        <fullName evidence="1">Uncharacterized protein</fullName>
    </submittedName>
</protein>
<dbReference type="EMBL" id="JASKHM010000015">
    <property type="protein sequence ID" value="MEQ4485345.1"/>
    <property type="molecule type" value="Genomic_DNA"/>
</dbReference>
<reference evidence="1 2" key="1">
    <citation type="journal article" date="2023" name="Genome Announc.">
        <title>Pan-Genome Analyses of the Genus Cohnella and Proposal of the Novel Species Cohnella silvisoli sp. nov., Isolated from Forest Soil.</title>
        <authorList>
            <person name="Wang C."/>
            <person name="Mao L."/>
            <person name="Bao G."/>
            <person name="Zhu H."/>
        </authorList>
    </citation>
    <scope>NUCLEOTIDE SEQUENCE [LARGE SCALE GENOMIC DNA]</scope>
    <source>
        <strain evidence="1 2">NL03-T5-1</strain>
    </source>
</reference>
<dbReference type="SUPFAM" id="SSF46785">
    <property type="entry name" value="Winged helix' DNA-binding domain"/>
    <property type="match status" value="1"/>
</dbReference>
<evidence type="ECO:0000313" key="1">
    <source>
        <dbReference type="EMBL" id="MEQ4485345.1"/>
    </source>
</evidence>
<organism evidence="1 2">
    <name type="scientific">Cohnella silvisoli</name>
    <dbReference type="NCBI Taxonomy" id="2873699"/>
    <lineage>
        <taxon>Bacteria</taxon>
        <taxon>Bacillati</taxon>
        <taxon>Bacillota</taxon>
        <taxon>Bacilli</taxon>
        <taxon>Bacillales</taxon>
        <taxon>Paenibacillaceae</taxon>
        <taxon>Cohnella</taxon>
    </lineage>
</organism>